<dbReference type="PANTHER" id="PTHR31672:SF10">
    <property type="entry name" value="F-BOX DOMAIN-CONTAINING PROTEIN"/>
    <property type="match status" value="1"/>
</dbReference>
<dbReference type="CDD" id="cd22157">
    <property type="entry name" value="F-box_AtFBW1-like"/>
    <property type="match status" value="1"/>
</dbReference>
<dbReference type="Pfam" id="PF08268">
    <property type="entry name" value="FBA_3"/>
    <property type="match status" value="1"/>
</dbReference>
<dbReference type="PROSITE" id="PS50181">
    <property type="entry name" value="FBOX"/>
    <property type="match status" value="1"/>
</dbReference>
<keyword evidence="3" id="KW-1185">Reference proteome</keyword>
<sequence>MASEGNQPFLPLDIIINILKRVSVKSIVQFRSVCKDWKNLFKTPNFIAEQARHSAHQNPLLLLHESDYDYKATPPFLRLVNQKMETVEVLTIPSINCFKHGWKIIGSCNGLLCIQVHPDQGRSPCSLCLWNPVIREVREIPETTRNARNDYLDMHKFGLGFSSVINDFKIVKFYKQELHKKKNKKKAALLRHHGVEVYSLSTGSWKELEFVALQNTTIISKASSVDGTIFWLGLQDSCHVLVSFDVGTEVLTTTQIPLTSRHQVYKTTTTLSVYQNKFAIYQYYCDCSFNSIDIWAMEEVATESGKSFSCVKICNVSTIAYFFGPLCIWRNEIVCRDEVENVSERKYYLELFNVTTKKGKKFPDSDSSVYHFCAGFNYEESLMSVWNS</sequence>
<dbReference type="Proteomes" id="UP001293593">
    <property type="component" value="Unassembled WGS sequence"/>
</dbReference>
<dbReference type="SUPFAM" id="SSF81383">
    <property type="entry name" value="F-box domain"/>
    <property type="match status" value="1"/>
</dbReference>
<dbReference type="InterPro" id="IPR001810">
    <property type="entry name" value="F-box_dom"/>
</dbReference>
<dbReference type="PANTHER" id="PTHR31672">
    <property type="entry name" value="BNACNNG10540D PROTEIN"/>
    <property type="match status" value="1"/>
</dbReference>
<organism evidence="2 3">
    <name type="scientific">Acacia crassicarpa</name>
    <name type="common">northern wattle</name>
    <dbReference type="NCBI Taxonomy" id="499986"/>
    <lineage>
        <taxon>Eukaryota</taxon>
        <taxon>Viridiplantae</taxon>
        <taxon>Streptophyta</taxon>
        <taxon>Embryophyta</taxon>
        <taxon>Tracheophyta</taxon>
        <taxon>Spermatophyta</taxon>
        <taxon>Magnoliopsida</taxon>
        <taxon>eudicotyledons</taxon>
        <taxon>Gunneridae</taxon>
        <taxon>Pentapetalae</taxon>
        <taxon>rosids</taxon>
        <taxon>fabids</taxon>
        <taxon>Fabales</taxon>
        <taxon>Fabaceae</taxon>
        <taxon>Caesalpinioideae</taxon>
        <taxon>mimosoid clade</taxon>
        <taxon>Acacieae</taxon>
        <taxon>Acacia</taxon>
    </lineage>
</organism>
<gene>
    <name evidence="2" type="ORF">QN277_005708</name>
</gene>
<dbReference type="InterPro" id="IPR017451">
    <property type="entry name" value="F-box-assoc_interact_dom"/>
</dbReference>
<evidence type="ECO:0000259" key="1">
    <source>
        <dbReference type="PROSITE" id="PS50181"/>
    </source>
</evidence>
<accession>A0AAE1IYS3</accession>
<evidence type="ECO:0000313" key="3">
    <source>
        <dbReference type="Proteomes" id="UP001293593"/>
    </source>
</evidence>
<dbReference type="EMBL" id="JAWXYG010000011">
    <property type="protein sequence ID" value="KAK4259367.1"/>
    <property type="molecule type" value="Genomic_DNA"/>
</dbReference>
<dbReference type="InterPro" id="IPR036047">
    <property type="entry name" value="F-box-like_dom_sf"/>
</dbReference>
<dbReference type="InterPro" id="IPR050796">
    <property type="entry name" value="SCF_F-box_component"/>
</dbReference>
<evidence type="ECO:0000313" key="2">
    <source>
        <dbReference type="EMBL" id="KAK4259367.1"/>
    </source>
</evidence>
<dbReference type="AlphaFoldDB" id="A0AAE1IYS3"/>
<dbReference type="SMART" id="SM00256">
    <property type="entry name" value="FBOX"/>
    <property type="match status" value="1"/>
</dbReference>
<proteinExistence type="predicted"/>
<comment type="caution">
    <text evidence="2">The sequence shown here is derived from an EMBL/GenBank/DDBJ whole genome shotgun (WGS) entry which is preliminary data.</text>
</comment>
<dbReference type="Pfam" id="PF00646">
    <property type="entry name" value="F-box"/>
    <property type="match status" value="1"/>
</dbReference>
<protein>
    <recommendedName>
        <fullName evidence="1">F-box domain-containing protein</fullName>
    </recommendedName>
</protein>
<feature type="domain" description="F-box" evidence="1">
    <location>
        <begin position="10"/>
        <end position="51"/>
    </location>
</feature>
<dbReference type="InterPro" id="IPR013187">
    <property type="entry name" value="F-box-assoc_dom_typ3"/>
</dbReference>
<dbReference type="NCBIfam" id="TIGR01640">
    <property type="entry name" value="F_box_assoc_1"/>
    <property type="match status" value="1"/>
</dbReference>
<name>A0AAE1IYS3_9FABA</name>
<dbReference type="Gene3D" id="1.20.1280.50">
    <property type="match status" value="1"/>
</dbReference>
<reference evidence="2" key="1">
    <citation type="submission" date="2023-10" db="EMBL/GenBank/DDBJ databases">
        <title>Chromosome-level genome of the transformable northern wattle, Acacia crassicarpa.</title>
        <authorList>
            <person name="Massaro I."/>
            <person name="Sinha N.R."/>
            <person name="Poethig S."/>
            <person name="Leichty A.R."/>
        </authorList>
    </citation>
    <scope>NUCLEOTIDE SEQUENCE</scope>
    <source>
        <strain evidence="2">Acra3RX</strain>
        <tissue evidence="2">Leaf</tissue>
    </source>
</reference>